<name>A0A0D0YYE0_9LACO</name>
<dbReference type="PATRIC" id="fig|1335616.4.peg.160"/>
<accession>A0A0D0YYE0</accession>
<feature type="transmembrane region" description="Helical" evidence="6">
    <location>
        <begin position="57"/>
        <end position="82"/>
    </location>
</feature>
<dbReference type="InterPro" id="IPR052536">
    <property type="entry name" value="ABC-4_Integral_Memb_Prot"/>
</dbReference>
<dbReference type="STRING" id="1335616.WDC_0160"/>
<evidence type="ECO:0000256" key="3">
    <source>
        <dbReference type="ARBA" id="ARBA00022692"/>
    </source>
</evidence>
<keyword evidence="4 6" id="KW-1133">Transmembrane helix</keyword>
<evidence type="ECO:0000313" key="8">
    <source>
        <dbReference type="EMBL" id="KIS04229.1"/>
    </source>
</evidence>
<dbReference type="GO" id="GO:0055085">
    <property type="term" value="P:transmembrane transport"/>
    <property type="evidence" value="ECO:0007669"/>
    <property type="project" value="UniProtKB-UniRule"/>
</dbReference>
<dbReference type="AlphaFoldDB" id="A0A0D0YYE0"/>
<evidence type="ECO:0000256" key="2">
    <source>
        <dbReference type="ARBA" id="ARBA00022475"/>
    </source>
</evidence>
<dbReference type="EMBL" id="AWTT01000002">
    <property type="protein sequence ID" value="KIS04229.1"/>
    <property type="molecule type" value="Genomic_DNA"/>
</dbReference>
<feature type="transmembrane region" description="Helical" evidence="6">
    <location>
        <begin position="103"/>
        <end position="127"/>
    </location>
</feature>
<dbReference type="PANTHER" id="PTHR46795">
    <property type="entry name" value="ABC TRANSPORTER PERMEASE-RELATED-RELATED"/>
    <property type="match status" value="1"/>
</dbReference>
<keyword evidence="5 6" id="KW-0472">Membrane</keyword>
<evidence type="ECO:0000256" key="1">
    <source>
        <dbReference type="ARBA" id="ARBA00004651"/>
    </source>
</evidence>
<comment type="caution">
    <text evidence="8">The sequence shown here is derived from an EMBL/GenBank/DDBJ whole genome shotgun (WGS) entry which is preliminary data.</text>
</comment>
<feature type="transmembrane region" description="Helical" evidence="6">
    <location>
        <begin position="201"/>
        <end position="221"/>
    </location>
</feature>
<evidence type="ECO:0000256" key="4">
    <source>
        <dbReference type="ARBA" id="ARBA00022989"/>
    </source>
</evidence>
<dbReference type="Pfam" id="PF02687">
    <property type="entry name" value="FtsX"/>
    <property type="match status" value="1"/>
</dbReference>
<feature type="transmembrane region" description="Helical" evidence="6">
    <location>
        <begin position="531"/>
        <end position="557"/>
    </location>
</feature>
<dbReference type="InterPro" id="IPR027022">
    <property type="entry name" value="ABC_permease_BceB-typ"/>
</dbReference>
<sequence length="608" mass="68059">MIRKLAFAGLHRRWADYLVLFSGLSIGAAIFYMFAALATNEKFLKANINVGSVTQVFVFGLILLTLITIVYVGYAQSFLLGMRYKDYGVFLTFGAKPRKISQMIMLETFAVQLGSTVIGLFLGMGLTKIASQWLAIQIHLPLTGLNVFQLPAVIITISLFVLLAICSTVVSQIIVRTKPLQSILKANQLTNHSDQNFKLKIFESITGLVLLIIGFTALFKIEVLQLAAIPVALVTISGGTYLVVHSVFSVIINWLKKRNFSYRGLRLFTLGQLQFRIENYTRVLSMVTILFALALGAIVVGIGYHRQIPIMSSYSSAYSMNITNPTKATDKIIAKMDLVKNVSYAQISDQKHIYLNQDQLRKQPLEAVVVPKAEHQLSQPHYKKIAAHKLVGRTVENRNLMLMESPALRGKQIVILPTKQFNQLAGTKSTLQLIRVRNLNQSFSKLKQLERYSSSTAAKQGYEITNSYEMFVISNTLFGGLEFIGLFLGIAFLTMLASCLMFKVLSGTQIDRNRYQMMMKIGVSIKQLKRAVAYEIGVLFVIPGAAGILYVGLGLQVFKKLMVNPYDQWWWAVLGFSICYGIYYLLTVKLYQRLVIQTNQTGGDKHGV</sequence>
<feature type="transmembrane region" description="Helical" evidence="6">
    <location>
        <begin position="14"/>
        <end position="37"/>
    </location>
</feature>
<protein>
    <submittedName>
        <fullName evidence="8">ABC-type antimicrobial peptide transport system, permease component</fullName>
    </submittedName>
</protein>
<dbReference type="GO" id="GO:0005886">
    <property type="term" value="C:plasma membrane"/>
    <property type="evidence" value="ECO:0007669"/>
    <property type="project" value="UniProtKB-SubCell"/>
</dbReference>
<comment type="subcellular location">
    <subcellularLocation>
        <location evidence="1 6">Cell membrane</location>
        <topology evidence="1 6">Multi-pass membrane protein</topology>
    </subcellularLocation>
</comment>
<feature type="transmembrane region" description="Helical" evidence="6">
    <location>
        <begin position="147"/>
        <end position="175"/>
    </location>
</feature>
<evidence type="ECO:0000256" key="5">
    <source>
        <dbReference type="ARBA" id="ARBA00023136"/>
    </source>
</evidence>
<dbReference type="Proteomes" id="UP000032279">
    <property type="component" value="Unassembled WGS sequence"/>
</dbReference>
<proteinExistence type="inferred from homology"/>
<keyword evidence="3 6" id="KW-0812">Transmembrane</keyword>
<reference evidence="8 9" key="1">
    <citation type="submission" date="2013-08" db="EMBL/GenBank/DDBJ databases">
        <title>Lactobacillus wasatchii sp. WDC04, a late gas producing bacteria isolated from aged chedder cheese.</title>
        <authorList>
            <person name="Oberg C.J."/>
            <person name="Culumber M."/>
            <person name="McMahon D.J."/>
            <person name="Broadbent J.R."/>
            <person name="Oberg T.S."/>
            <person name="Ortaki F."/>
        </authorList>
    </citation>
    <scope>NUCLEOTIDE SEQUENCE [LARGE SCALE GENOMIC DNA]</scope>
    <source>
        <strain evidence="8 9">WDC04</strain>
    </source>
</reference>
<keyword evidence="9" id="KW-1185">Reference proteome</keyword>
<gene>
    <name evidence="8" type="ORF">WDC_0160</name>
</gene>
<comment type="similarity">
    <text evidence="6">Belongs to the ABC-4 integral membrane protein family.</text>
</comment>
<dbReference type="InterPro" id="IPR003838">
    <property type="entry name" value="ABC3_permease_C"/>
</dbReference>
<evidence type="ECO:0000256" key="6">
    <source>
        <dbReference type="PIRNR" id="PIRNR018968"/>
    </source>
</evidence>
<feature type="domain" description="ABC3 transporter permease C-terminal" evidence="7">
    <location>
        <begin position="59"/>
        <end position="172"/>
    </location>
</feature>
<keyword evidence="6" id="KW-0813">Transport</keyword>
<dbReference type="RefSeq" id="WP_044009901.1">
    <property type="nucleotide sequence ID" value="NZ_AWTT01000002.1"/>
</dbReference>
<feature type="transmembrane region" description="Helical" evidence="6">
    <location>
        <begin position="283"/>
        <end position="304"/>
    </location>
</feature>
<dbReference type="PIRSF" id="PIRSF018968">
    <property type="entry name" value="ABC_permease_BceB"/>
    <property type="match status" value="1"/>
</dbReference>
<keyword evidence="2 6" id="KW-1003">Cell membrane</keyword>
<evidence type="ECO:0000313" key="9">
    <source>
        <dbReference type="Proteomes" id="UP000032279"/>
    </source>
</evidence>
<feature type="transmembrane region" description="Helical" evidence="6">
    <location>
        <begin position="569"/>
        <end position="586"/>
    </location>
</feature>
<dbReference type="OrthoDB" id="1705903at2"/>
<feature type="transmembrane region" description="Helical" evidence="6">
    <location>
        <begin position="227"/>
        <end position="255"/>
    </location>
</feature>
<dbReference type="PANTHER" id="PTHR46795:SF3">
    <property type="entry name" value="ABC TRANSPORTER PERMEASE"/>
    <property type="match status" value="1"/>
</dbReference>
<feature type="transmembrane region" description="Helical" evidence="6">
    <location>
        <begin position="483"/>
        <end position="510"/>
    </location>
</feature>
<organism evidence="8 9">
    <name type="scientific">Paucilactobacillus wasatchensis</name>
    <dbReference type="NCBI Taxonomy" id="1335616"/>
    <lineage>
        <taxon>Bacteria</taxon>
        <taxon>Bacillati</taxon>
        <taxon>Bacillota</taxon>
        <taxon>Bacilli</taxon>
        <taxon>Lactobacillales</taxon>
        <taxon>Lactobacillaceae</taxon>
        <taxon>Paucilactobacillus</taxon>
    </lineage>
</organism>
<evidence type="ECO:0000259" key="7">
    <source>
        <dbReference type="Pfam" id="PF02687"/>
    </source>
</evidence>